<evidence type="ECO:0000259" key="5">
    <source>
        <dbReference type="PROSITE" id="PS50931"/>
    </source>
</evidence>
<keyword evidence="7" id="KW-1185">Reference proteome</keyword>
<keyword evidence="2" id="KW-0805">Transcription regulation</keyword>
<dbReference type="Pfam" id="PF03466">
    <property type="entry name" value="LysR_substrate"/>
    <property type="match status" value="1"/>
</dbReference>
<comment type="caution">
    <text evidence="6">The sequence shown here is derived from an EMBL/GenBank/DDBJ whole genome shotgun (WGS) entry which is preliminary data.</text>
</comment>
<dbReference type="InterPro" id="IPR000847">
    <property type="entry name" value="LysR_HTH_N"/>
</dbReference>
<dbReference type="GO" id="GO:0003700">
    <property type="term" value="F:DNA-binding transcription factor activity"/>
    <property type="evidence" value="ECO:0007669"/>
    <property type="project" value="InterPro"/>
</dbReference>
<dbReference type="PROSITE" id="PS50931">
    <property type="entry name" value="HTH_LYSR"/>
    <property type="match status" value="1"/>
</dbReference>
<dbReference type="PRINTS" id="PR00039">
    <property type="entry name" value="HTHLYSR"/>
</dbReference>
<dbReference type="GO" id="GO:0032993">
    <property type="term" value="C:protein-DNA complex"/>
    <property type="evidence" value="ECO:0007669"/>
    <property type="project" value="TreeGrafter"/>
</dbReference>
<dbReference type="Pfam" id="PF00126">
    <property type="entry name" value="HTH_1"/>
    <property type="match status" value="1"/>
</dbReference>
<evidence type="ECO:0000256" key="2">
    <source>
        <dbReference type="ARBA" id="ARBA00023015"/>
    </source>
</evidence>
<dbReference type="InterPro" id="IPR036388">
    <property type="entry name" value="WH-like_DNA-bd_sf"/>
</dbReference>
<proteinExistence type="inferred from homology"/>
<evidence type="ECO:0000256" key="3">
    <source>
        <dbReference type="ARBA" id="ARBA00023125"/>
    </source>
</evidence>
<dbReference type="SUPFAM" id="SSF53850">
    <property type="entry name" value="Periplasmic binding protein-like II"/>
    <property type="match status" value="1"/>
</dbReference>
<dbReference type="Gene3D" id="1.10.10.10">
    <property type="entry name" value="Winged helix-like DNA-binding domain superfamily/Winged helix DNA-binding domain"/>
    <property type="match status" value="1"/>
</dbReference>
<dbReference type="PANTHER" id="PTHR30346">
    <property type="entry name" value="TRANSCRIPTIONAL DUAL REGULATOR HCAR-RELATED"/>
    <property type="match status" value="1"/>
</dbReference>
<dbReference type="CDD" id="cd08427">
    <property type="entry name" value="PBP2_LTTR_like_2"/>
    <property type="match status" value="1"/>
</dbReference>
<evidence type="ECO:0000313" key="7">
    <source>
        <dbReference type="Proteomes" id="UP000580654"/>
    </source>
</evidence>
<dbReference type="SUPFAM" id="SSF46785">
    <property type="entry name" value="Winged helix' DNA-binding domain"/>
    <property type="match status" value="1"/>
</dbReference>
<dbReference type="InterPro" id="IPR036390">
    <property type="entry name" value="WH_DNA-bd_sf"/>
</dbReference>
<keyword evidence="3 6" id="KW-0238">DNA-binding</keyword>
<dbReference type="Gene3D" id="3.40.190.10">
    <property type="entry name" value="Periplasmic binding protein-like II"/>
    <property type="match status" value="2"/>
</dbReference>
<reference evidence="6 7" key="1">
    <citation type="submission" date="2020-08" db="EMBL/GenBank/DDBJ databases">
        <title>Genomic Encyclopedia of Type Strains, Phase IV (KMG-IV): sequencing the most valuable type-strain genomes for metagenomic binning, comparative biology and taxonomic classification.</title>
        <authorList>
            <person name="Goeker M."/>
        </authorList>
    </citation>
    <scope>NUCLEOTIDE SEQUENCE [LARGE SCALE GENOMIC DNA]</scope>
    <source>
        <strain evidence="6 7">DSM 25622</strain>
    </source>
</reference>
<organism evidence="6 7">
    <name type="scientific">Muricoccus pecuniae</name>
    <dbReference type="NCBI Taxonomy" id="693023"/>
    <lineage>
        <taxon>Bacteria</taxon>
        <taxon>Pseudomonadati</taxon>
        <taxon>Pseudomonadota</taxon>
        <taxon>Alphaproteobacteria</taxon>
        <taxon>Acetobacterales</taxon>
        <taxon>Roseomonadaceae</taxon>
        <taxon>Muricoccus</taxon>
    </lineage>
</organism>
<gene>
    <name evidence="6" type="ORF">FHS87_003888</name>
</gene>
<evidence type="ECO:0000256" key="4">
    <source>
        <dbReference type="ARBA" id="ARBA00023163"/>
    </source>
</evidence>
<dbReference type="EMBL" id="JACIJD010000023">
    <property type="protein sequence ID" value="MBB5695821.1"/>
    <property type="molecule type" value="Genomic_DNA"/>
</dbReference>
<name>A0A840YHG4_9PROT</name>
<protein>
    <submittedName>
        <fullName evidence="6">DNA-binding transcriptional LysR family regulator</fullName>
    </submittedName>
</protein>
<dbReference type="PANTHER" id="PTHR30346:SF28">
    <property type="entry name" value="HTH-TYPE TRANSCRIPTIONAL REGULATOR CYNR"/>
    <property type="match status" value="1"/>
</dbReference>
<dbReference type="Proteomes" id="UP000580654">
    <property type="component" value="Unassembled WGS sequence"/>
</dbReference>
<dbReference type="GO" id="GO:0003677">
    <property type="term" value="F:DNA binding"/>
    <property type="evidence" value="ECO:0007669"/>
    <property type="project" value="UniProtKB-KW"/>
</dbReference>
<comment type="similarity">
    <text evidence="1">Belongs to the LysR transcriptional regulatory family.</text>
</comment>
<dbReference type="FunFam" id="1.10.10.10:FF:000001">
    <property type="entry name" value="LysR family transcriptional regulator"/>
    <property type="match status" value="1"/>
</dbReference>
<evidence type="ECO:0000256" key="1">
    <source>
        <dbReference type="ARBA" id="ARBA00009437"/>
    </source>
</evidence>
<feature type="domain" description="HTH lysR-type" evidence="5">
    <location>
        <begin position="1"/>
        <end position="57"/>
    </location>
</feature>
<dbReference type="InterPro" id="IPR005119">
    <property type="entry name" value="LysR_subst-bd"/>
</dbReference>
<dbReference type="AlphaFoldDB" id="A0A840YHG4"/>
<evidence type="ECO:0000313" key="6">
    <source>
        <dbReference type="EMBL" id="MBB5695821.1"/>
    </source>
</evidence>
<sequence length="300" mass="32575">MIAELRTFIAVARQSTFSAAGERVGLTQAAVSGQIKRLEEKLGFSLFDRTGRSATLNAAGARTLARAQEIVSLFDALGDADDERIGGRIRLGAIASVQSTVLARALTSFRRRFPKPHVHIVPGLSLHLLDRLDAGELDLAIMIPPPFGLPSDLSWQPLIREPFELVVPATGAGDDWRSLLRSRPFLRYDRASFGGRQVERFLRAERISVAESIEVDDVQAMVAMVGSGLGVALVPMAEAHLPLPANVRAIPLGEHGFHREIGIARHHHRDIAPGVEHLARCLTLAAGPRGNGGQDRRAER</sequence>
<accession>A0A840YHG4</accession>
<dbReference type="RefSeq" id="WP_184521007.1">
    <property type="nucleotide sequence ID" value="NZ_JACIJD010000023.1"/>
</dbReference>
<keyword evidence="4" id="KW-0804">Transcription</keyword>